<dbReference type="PANTHER" id="PTHR23512:SF3">
    <property type="entry name" value="MAJOR FACILITATOR SUPERFAMILY DOMAIN-CONTAINING PROTEIN 1"/>
    <property type="match status" value="1"/>
</dbReference>
<dbReference type="OrthoDB" id="6057322at2"/>
<dbReference type="Gene3D" id="1.20.1250.20">
    <property type="entry name" value="MFS general substrate transporter like domains"/>
    <property type="match status" value="2"/>
</dbReference>
<name>A0A0A2SNP6_9GAMM</name>
<comment type="catalytic activity">
    <reaction evidence="12">
        <text>L-lysyl-L-alpha-amino acid(out) = L-lysyl-L-alpha-amino acid(in)</text>
        <dbReference type="Rhea" id="RHEA:79387"/>
        <dbReference type="ChEBI" id="CHEBI:229965"/>
    </reaction>
</comment>
<comment type="catalytic activity">
    <reaction evidence="14">
        <text>L-aspartyl-L-lysine(out) = L-aspartyl-L-lysine(in)</text>
        <dbReference type="Rhea" id="RHEA:79411"/>
        <dbReference type="ChEBI" id="CHEBI:229953"/>
    </reaction>
</comment>
<evidence type="ECO:0000256" key="13">
    <source>
        <dbReference type="ARBA" id="ARBA00044893"/>
    </source>
</evidence>
<dbReference type="RefSeq" id="WP_052117680.1">
    <property type="nucleotide sequence ID" value="NZ_JNCF01000076.1"/>
</dbReference>
<evidence type="ECO:0000259" key="26">
    <source>
        <dbReference type="PROSITE" id="PS50850"/>
    </source>
</evidence>
<feature type="transmembrane region" description="Helical" evidence="25">
    <location>
        <begin position="12"/>
        <end position="30"/>
    </location>
</feature>
<comment type="catalytic activity">
    <reaction evidence="20">
        <text>L-lysyl-glycine(out) = L-lysyl-glycine(in)</text>
        <dbReference type="Rhea" id="RHEA:79407"/>
        <dbReference type="ChEBI" id="CHEBI:191202"/>
    </reaction>
</comment>
<proteinExistence type="inferred from homology"/>
<feature type="transmembrane region" description="Helical" evidence="25">
    <location>
        <begin position="111"/>
        <end position="130"/>
    </location>
</feature>
<feature type="transmembrane region" description="Helical" evidence="25">
    <location>
        <begin position="172"/>
        <end position="195"/>
    </location>
</feature>
<evidence type="ECO:0000256" key="17">
    <source>
        <dbReference type="ARBA" id="ARBA00044903"/>
    </source>
</evidence>
<sequence>MRMTKVEIYKRKNYLAFAWLVWGLAAAFYFSDYLARVAPGVMHRYLQIDFGINEAGFGILTASFYIPYILMQIPVGLTVDRLSIRWLLTIMSLVTAFGCCVFGLADGLLTASIGRMLIGFSAAFAFVCSLRLATSWFPPTMLGLLSGLTQALGMLGAAAGEAPVSFLVSNVGWRHSMLIIAFLFIALAGLLYQFVQDKPGEHRTEIRSVDRISILDSLKIILSNKQTWLNAMYAGFLFGPTAVIGEAMGPAYLQFGRGLGAHAAAFATGLIFIGWGISGPLSGWISDRMGRRKPLMILSAVCGVILSTLFVFIPDMSQTTAYVLFFAFGITNTGVAIAYAVSTELHDRNVVGTSIAFTNMTSIFVGALFQPLVGRIIDVVSGPRAYNVETLLLSDFQAGFKLLPLCSLVALVLAFTIKETYCKPIRQHSEGEKQQPVLAK</sequence>
<organism evidence="27 28">
    <name type="scientific">Legionella norrlandica</name>
    <dbReference type="NCBI Taxonomy" id="1498499"/>
    <lineage>
        <taxon>Bacteria</taxon>
        <taxon>Pseudomonadati</taxon>
        <taxon>Pseudomonadota</taxon>
        <taxon>Gammaproteobacteria</taxon>
        <taxon>Legionellales</taxon>
        <taxon>Legionellaceae</taxon>
        <taxon>Legionella</taxon>
    </lineage>
</organism>
<evidence type="ECO:0000256" key="10">
    <source>
        <dbReference type="ARBA" id="ARBA00044881"/>
    </source>
</evidence>
<evidence type="ECO:0000256" key="8">
    <source>
        <dbReference type="ARBA" id="ARBA00044876"/>
    </source>
</evidence>
<comment type="catalytic activity">
    <reaction evidence="19">
        <text>L-alanyl-L-lysine(out) = L-alanyl-L-lysine(in)</text>
        <dbReference type="Rhea" id="RHEA:79415"/>
        <dbReference type="ChEBI" id="CHEBI:192470"/>
    </reaction>
</comment>
<dbReference type="SUPFAM" id="SSF103473">
    <property type="entry name" value="MFS general substrate transporter"/>
    <property type="match status" value="1"/>
</dbReference>
<comment type="catalytic activity">
    <reaction evidence="10">
        <text>L-alpha-aminoacyl-L-arginine(out) = L-alpha-aminoacyl-L-arginine(in)</text>
        <dbReference type="Rhea" id="RHEA:79367"/>
        <dbReference type="ChEBI" id="CHEBI:229968"/>
    </reaction>
</comment>
<dbReference type="InterPro" id="IPR011701">
    <property type="entry name" value="MFS"/>
</dbReference>
<reference evidence="27 28" key="1">
    <citation type="submission" date="2014-05" db="EMBL/GenBank/DDBJ databases">
        <authorList>
            <person name="Rizzardi K."/>
            <person name="Winiecka-Krusnell J."/>
            <person name="Ramliden M."/>
            <person name="Alm E."/>
            <person name="Andersson S."/>
            <person name="Byfors S."/>
        </authorList>
    </citation>
    <scope>NUCLEOTIDE SEQUENCE [LARGE SCALE GENOMIC DNA]</scope>
    <source>
        <strain evidence="27 28">LEGN</strain>
    </source>
</reference>
<evidence type="ECO:0000256" key="11">
    <source>
        <dbReference type="ARBA" id="ARBA00044884"/>
    </source>
</evidence>
<comment type="similarity">
    <text evidence="2">Belongs to the major facilitator superfamily.</text>
</comment>
<evidence type="ECO:0000256" key="9">
    <source>
        <dbReference type="ARBA" id="ARBA00044878"/>
    </source>
</evidence>
<evidence type="ECO:0000256" key="24">
    <source>
        <dbReference type="ARBA" id="ARBA00046376"/>
    </source>
</evidence>
<accession>A0A0A2SNP6</accession>
<evidence type="ECO:0000256" key="6">
    <source>
        <dbReference type="ARBA" id="ARBA00023136"/>
    </source>
</evidence>
<dbReference type="EMBL" id="JNCF01000076">
    <property type="protein sequence ID" value="KGP62352.1"/>
    <property type="molecule type" value="Genomic_DNA"/>
</dbReference>
<feature type="transmembrane region" description="Helical" evidence="25">
    <location>
        <begin position="259"/>
        <end position="283"/>
    </location>
</feature>
<keyword evidence="5 25" id="KW-1133">Transmembrane helix</keyword>
<evidence type="ECO:0000256" key="18">
    <source>
        <dbReference type="ARBA" id="ARBA00044912"/>
    </source>
</evidence>
<evidence type="ECO:0000256" key="16">
    <source>
        <dbReference type="ARBA" id="ARBA00044900"/>
    </source>
</evidence>
<keyword evidence="6 25" id="KW-0472">Membrane</keyword>
<evidence type="ECO:0000256" key="3">
    <source>
        <dbReference type="ARBA" id="ARBA00022448"/>
    </source>
</evidence>
<keyword evidence="4 25" id="KW-0812">Transmembrane</keyword>
<evidence type="ECO:0000256" key="5">
    <source>
        <dbReference type="ARBA" id="ARBA00022989"/>
    </source>
</evidence>
<evidence type="ECO:0000256" key="1">
    <source>
        <dbReference type="ARBA" id="ARBA00004155"/>
    </source>
</evidence>
<dbReference type="InterPro" id="IPR020846">
    <property type="entry name" value="MFS_dom"/>
</dbReference>
<evidence type="ECO:0000313" key="27">
    <source>
        <dbReference type="EMBL" id="KGP62352.1"/>
    </source>
</evidence>
<feature type="transmembrane region" description="Helical" evidence="25">
    <location>
        <begin position="319"/>
        <end position="341"/>
    </location>
</feature>
<dbReference type="Proteomes" id="UP000054422">
    <property type="component" value="Unassembled WGS sequence"/>
</dbReference>
<comment type="subcellular location">
    <subcellularLocation>
        <location evidence="1">Lysosome membrane</location>
        <topology evidence="1">Multi-pass membrane protein</topology>
    </subcellularLocation>
</comment>
<dbReference type="STRING" id="1498499.EP47_01710"/>
<feature type="transmembrane region" description="Helical" evidence="25">
    <location>
        <begin position="397"/>
        <end position="417"/>
    </location>
</feature>
<comment type="catalytic activity">
    <reaction evidence="17">
        <text>L-arginyl-glycine(out) = L-arginyl-glycine(in)</text>
        <dbReference type="Rhea" id="RHEA:79391"/>
        <dbReference type="ChEBI" id="CHEBI:229955"/>
    </reaction>
</comment>
<dbReference type="InterPro" id="IPR036259">
    <property type="entry name" value="MFS_trans_sf"/>
</dbReference>
<feature type="transmembrane region" description="Helical" evidence="25">
    <location>
        <begin position="353"/>
        <end position="377"/>
    </location>
</feature>
<evidence type="ECO:0000256" key="20">
    <source>
        <dbReference type="ARBA" id="ARBA00044924"/>
    </source>
</evidence>
<evidence type="ECO:0000256" key="23">
    <source>
        <dbReference type="ARBA" id="ARBA00045709"/>
    </source>
</evidence>
<gene>
    <name evidence="27" type="ORF">EP47_01710</name>
</gene>
<evidence type="ECO:0000256" key="25">
    <source>
        <dbReference type="SAM" id="Phobius"/>
    </source>
</evidence>
<dbReference type="GO" id="GO:0022857">
    <property type="term" value="F:transmembrane transporter activity"/>
    <property type="evidence" value="ECO:0007669"/>
    <property type="project" value="InterPro"/>
</dbReference>
<dbReference type="PROSITE" id="PS50850">
    <property type="entry name" value="MFS"/>
    <property type="match status" value="1"/>
</dbReference>
<comment type="catalytic activity">
    <reaction evidence="13">
        <text>L-alpha-aminoacyl-L-lysine(out) = L-alpha-aminoacyl-L-lysine(in)</text>
        <dbReference type="Rhea" id="RHEA:79383"/>
        <dbReference type="ChEBI" id="CHEBI:229966"/>
    </reaction>
</comment>
<feature type="transmembrane region" description="Helical" evidence="25">
    <location>
        <begin position="142"/>
        <end position="160"/>
    </location>
</feature>
<dbReference type="Pfam" id="PF07690">
    <property type="entry name" value="MFS_1"/>
    <property type="match status" value="1"/>
</dbReference>
<feature type="transmembrane region" description="Helical" evidence="25">
    <location>
        <begin position="82"/>
        <end position="105"/>
    </location>
</feature>
<comment type="caution">
    <text evidence="27">The sequence shown here is derived from an EMBL/GenBank/DDBJ whole genome shotgun (WGS) entry which is preliminary data.</text>
</comment>
<comment type="subunit">
    <text evidence="24">Homodimer. Interacts with lysosomal protein GLMP (via lumenal domain); the interaction starts while both proteins are still in the endoplasmic reticulum and is required for stabilization of MFSD1 in lysosomes but has no direct effect on its targeting to lysosomes or transporter activity.</text>
</comment>
<dbReference type="AlphaFoldDB" id="A0A0A2SNP6"/>
<evidence type="ECO:0000256" key="14">
    <source>
        <dbReference type="ARBA" id="ARBA00044898"/>
    </source>
</evidence>
<dbReference type="InterPro" id="IPR005829">
    <property type="entry name" value="Sugar_transporter_CS"/>
</dbReference>
<evidence type="ECO:0000256" key="21">
    <source>
        <dbReference type="ARBA" id="ARBA00044985"/>
    </source>
</evidence>
<feature type="domain" description="Major facilitator superfamily (MFS) profile" evidence="26">
    <location>
        <begin position="20"/>
        <end position="422"/>
    </location>
</feature>
<comment type="catalytic activity">
    <reaction evidence="15">
        <text>L-arginyl-L-alpha-amino acid(out) = L-arginyl-L-alpha-amino acid(in)</text>
        <dbReference type="Rhea" id="RHEA:79371"/>
        <dbReference type="ChEBI" id="CHEBI:84315"/>
    </reaction>
</comment>
<keyword evidence="7" id="KW-0458">Lysosome</keyword>
<dbReference type="PROSITE" id="PS00216">
    <property type="entry name" value="SUGAR_TRANSPORT_1"/>
    <property type="match status" value="1"/>
</dbReference>
<comment type="catalytic activity">
    <reaction evidence="11">
        <text>L-alpha-aminoacyl-L-histidine(out) = L-alpha-aminoacyl-L-histidine(in)</text>
        <dbReference type="Rhea" id="RHEA:79375"/>
        <dbReference type="ChEBI" id="CHEBI:229967"/>
    </reaction>
</comment>
<evidence type="ECO:0000256" key="4">
    <source>
        <dbReference type="ARBA" id="ARBA00022692"/>
    </source>
</evidence>
<evidence type="ECO:0000256" key="15">
    <source>
        <dbReference type="ARBA" id="ARBA00044899"/>
    </source>
</evidence>
<evidence type="ECO:0000256" key="22">
    <source>
        <dbReference type="ARBA" id="ARBA00045018"/>
    </source>
</evidence>
<feature type="transmembrane region" description="Helical" evidence="25">
    <location>
        <begin position="228"/>
        <end position="253"/>
    </location>
</feature>
<evidence type="ECO:0000256" key="19">
    <source>
        <dbReference type="ARBA" id="ARBA00044919"/>
    </source>
</evidence>
<comment type="catalytic activity">
    <reaction evidence="9">
        <text>L-histidyl-glycine(out) = L-histidyl-glycine(in)</text>
        <dbReference type="Rhea" id="RHEA:79395"/>
        <dbReference type="ChEBI" id="CHEBI:229957"/>
    </reaction>
</comment>
<dbReference type="GO" id="GO:0005765">
    <property type="term" value="C:lysosomal membrane"/>
    <property type="evidence" value="ECO:0007669"/>
    <property type="project" value="UniProtKB-SubCell"/>
</dbReference>
<evidence type="ECO:0000256" key="2">
    <source>
        <dbReference type="ARBA" id="ARBA00008335"/>
    </source>
</evidence>
<comment type="catalytic activity">
    <reaction evidence="8">
        <text>L-lysyl-L-alanine(out) = L-lysyl-L-alanine(in)</text>
        <dbReference type="Rhea" id="RHEA:79399"/>
        <dbReference type="ChEBI" id="CHEBI:229954"/>
    </reaction>
</comment>
<evidence type="ECO:0000256" key="7">
    <source>
        <dbReference type="ARBA" id="ARBA00023228"/>
    </source>
</evidence>
<evidence type="ECO:0000256" key="12">
    <source>
        <dbReference type="ARBA" id="ARBA00044891"/>
    </source>
</evidence>
<comment type="function">
    <text evidence="23">Lysosomal dipeptide uniporter that selectively exports lysine, arginine or histidine-containing dipeptides with a net positive charge from the lysosome lumen into the cytosol. Could play a role in a specific type of protein O-glycosylation indirectly regulating macrophages migration and tissue invasion. Also essential for liver homeostasis.</text>
</comment>
<feature type="transmembrane region" description="Helical" evidence="25">
    <location>
        <begin position="50"/>
        <end position="70"/>
    </location>
</feature>
<feature type="transmembrane region" description="Helical" evidence="25">
    <location>
        <begin position="295"/>
        <end position="313"/>
    </location>
</feature>
<dbReference type="PANTHER" id="PTHR23512">
    <property type="entry name" value="MAJOR FACILITATOR SUPERFAMILY DOMAIN-CONTAINING PROTEIN 1"/>
    <property type="match status" value="1"/>
</dbReference>
<keyword evidence="3" id="KW-0813">Transport</keyword>
<keyword evidence="28" id="KW-1185">Reference proteome</keyword>
<evidence type="ECO:0000313" key="28">
    <source>
        <dbReference type="Proteomes" id="UP000054422"/>
    </source>
</evidence>
<protein>
    <recommendedName>
        <fullName evidence="21">Lysosomal dipeptide transporter MFSD1</fullName>
    </recommendedName>
    <alternativeName>
        <fullName evidence="22">Major facilitator superfamily domain-containing protein 1</fullName>
    </alternativeName>
</protein>
<comment type="catalytic activity">
    <reaction evidence="16">
        <text>L-lysyl-L-lysine(out) = L-lysyl-L-lysine(in)</text>
        <dbReference type="Rhea" id="RHEA:79403"/>
        <dbReference type="ChEBI" id="CHEBI:229956"/>
    </reaction>
</comment>
<comment type="catalytic activity">
    <reaction evidence="18">
        <text>L-histidyl-L-alpha-amino acid(out) = L-histidyl-L-alpha-amino acid(in)</text>
        <dbReference type="Rhea" id="RHEA:79379"/>
        <dbReference type="ChEBI" id="CHEBI:229964"/>
    </reaction>
</comment>
<dbReference type="InterPro" id="IPR052187">
    <property type="entry name" value="MFSD1"/>
</dbReference>